<sequence length="151" mass="17058">NTRHSHQTHAELMTALRLLGSVQALGRRSAFASLSAKLPRHRSRRAVKPAETGEATQLGSLPEWLFEDRPVWVEALLRFLGEPNLLVVRLGGAKRNQHLRPAKGRVPELQELSMPSEELRGWARQELQKVGGSRSAKVRQRIKVFCESDRL</sequence>
<proteinExistence type="predicted"/>
<feature type="non-terminal residue" evidence="1">
    <location>
        <position position="1"/>
    </location>
</feature>
<gene>
    <name evidence="1" type="ORF">CCMP2556_LOCUS17754</name>
</gene>
<evidence type="ECO:0000313" key="2">
    <source>
        <dbReference type="Proteomes" id="UP001642484"/>
    </source>
</evidence>
<accession>A0ABP0KVV0</accession>
<dbReference type="Proteomes" id="UP001642484">
    <property type="component" value="Unassembled WGS sequence"/>
</dbReference>
<keyword evidence="2" id="KW-1185">Reference proteome</keyword>
<organism evidence="1 2">
    <name type="scientific">Durusdinium trenchii</name>
    <dbReference type="NCBI Taxonomy" id="1381693"/>
    <lineage>
        <taxon>Eukaryota</taxon>
        <taxon>Sar</taxon>
        <taxon>Alveolata</taxon>
        <taxon>Dinophyceae</taxon>
        <taxon>Suessiales</taxon>
        <taxon>Symbiodiniaceae</taxon>
        <taxon>Durusdinium</taxon>
    </lineage>
</organism>
<comment type="caution">
    <text evidence="1">The sequence shown here is derived from an EMBL/GenBank/DDBJ whole genome shotgun (WGS) entry which is preliminary data.</text>
</comment>
<protein>
    <submittedName>
        <fullName evidence="1">Uncharacterized protein</fullName>
    </submittedName>
</protein>
<reference evidence="1 2" key="1">
    <citation type="submission" date="2024-02" db="EMBL/GenBank/DDBJ databases">
        <authorList>
            <person name="Chen Y."/>
            <person name="Shah S."/>
            <person name="Dougan E. K."/>
            <person name="Thang M."/>
            <person name="Chan C."/>
        </authorList>
    </citation>
    <scope>NUCLEOTIDE SEQUENCE [LARGE SCALE GENOMIC DNA]</scope>
</reference>
<evidence type="ECO:0000313" key="1">
    <source>
        <dbReference type="EMBL" id="CAK9030112.1"/>
    </source>
</evidence>
<dbReference type="EMBL" id="CAXAMN010009891">
    <property type="protein sequence ID" value="CAK9030112.1"/>
    <property type="molecule type" value="Genomic_DNA"/>
</dbReference>
<name>A0ABP0KVV0_9DINO</name>